<dbReference type="Proteomes" id="UP001145021">
    <property type="component" value="Unassembled WGS sequence"/>
</dbReference>
<dbReference type="PIRSF" id="PIRSF003113">
    <property type="entry name" value="BolA"/>
    <property type="match status" value="1"/>
</dbReference>
<dbReference type="SUPFAM" id="SSF82657">
    <property type="entry name" value="BolA-like"/>
    <property type="match status" value="1"/>
</dbReference>
<comment type="caution">
    <text evidence="2">The sequence shown here is derived from an EMBL/GenBank/DDBJ whole genome shotgun (WGS) entry which is preliminary data.</text>
</comment>
<accession>A0A9W7XLE7</accession>
<dbReference type="PANTHER" id="PTHR46230:SF7">
    <property type="entry name" value="BOLA-LIKE PROTEIN 1"/>
    <property type="match status" value="1"/>
</dbReference>
<dbReference type="GO" id="GO:0005759">
    <property type="term" value="C:mitochondrial matrix"/>
    <property type="evidence" value="ECO:0007669"/>
    <property type="project" value="TreeGrafter"/>
</dbReference>
<evidence type="ECO:0000313" key="3">
    <source>
        <dbReference type="Proteomes" id="UP001145021"/>
    </source>
</evidence>
<sequence>MSTLTTAKPEGPIEKIIRTRITQQYSPTELLVENESYKHRHHAPMQGVSSTETHFRVKIISDKFAGMPLIKRQRDVYALFKHEMQMDGGIHALALVTKTPEELKKK</sequence>
<dbReference type="InterPro" id="IPR036065">
    <property type="entry name" value="BolA-like_sf"/>
</dbReference>
<reference evidence="2" key="1">
    <citation type="submission" date="2022-07" db="EMBL/GenBank/DDBJ databases">
        <title>Phylogenomic reconstructions and comparative analyses of Kickxellomycotina fungi.</title>
        <authorList>
            <person name="Reynolds N.K."/>
            <person name="Stajich J.E."/>
            <person name="Barry K."/>
            <person name="Grigoriev I.V."/>
            <person name="Crous P."/>
            <person name="Smith M.E."/>
        </authorList>
    </citation>
    <scope>NUCLEOTIDE SEQUENCE</scope>
    <source>
        <strain evidence="2">NBRC 105413</strain>
    </source>
</reference>
<dbReference type="Pfam" id="PF01722">
    <property type="entry name" value="BolA"/>
    <property type="match status" value="1"/>
</dbReference>
<dbReference type="Gene3D" id="3.30.300.90">
    <property type="entry name" value="BolA-like"/>
    <property type="match status" value="1"/>
</dbReference>
<comment type="similarity">
    <text evidence="1">Belongs to the BolA/IbaG family.</text>
</comment>
<keyword evidence="3" id="KW-1185">Reference proteome</keyword>
<dbReference type="InterPro" id="IPR002634">
    <property type="entry name" value="BolA"/>
</dbReference>
<evidence type="ECO:0000313" key="2">
    <source>
        <dbReference type="EMBL" id="KAJ1645149.1"/>
    </source>
</evidence>
<name>A0A9W7XLE7_9FUNG</name>
<proteinExistence type="inferred from homology"/>
<gene>
    <name evidence="2" type="primary">uvi31</name>
    <name evidence="2" type="ORF">LPJ64_003256</name>
</gene>
<dbReference type="AlphaFoldDB" id="A0A9W7XLE7"/>
<organism evidence="2 3">
    <name type="scientific">Coemansia asiatica</name>
    <dbReference type="NCBI Taxonomy" id="1052880"/>
    <lineage>
        <taxon>Eukaryota</taxon>
        <taxon>Fungi</taxon>
        <taxon>Fungi incertae sedis</taxon>
        <taxon>Zoopagomycota</taxon>
        <taxon>Kickxellomycotina</taxon>
        <taxon>Kickxellomycetes</taxon>
        <taxon>Kickxellales</taxon>
        <taxon>Kickxellaceae</taxon>
        <taxon>Coemansia</taxon>
    </lineage>
</organism>
<dbReference type="EMBL" id="JANBOH010000122">
    <property type="protein sequence ID" value="KAJ1645149.1"/>
    <property type="molecule type" value="Genomic_DNA"/>
</dbReference>
<dbReference type="PANTHER" id="PTHR46230">
    <property type="match status" value="1"/>
</dbReference>
<evidence type="ECO:0000256" key="1">
    <source>
        <dbReference type="RuleBase" id="RU003860"/>
    </source>
</evidence>
<dbReference type="GO" id="GO:0044572">
    <property type="term" value="P:[4Fe-4S] cluster assembly"/>
    <property type="evidence" value="ECO:0007669"/>
    <property type="project" value="TreeGrafter"/>
</dbReference>
<protein>
    <submittedName>
        <fullName evidence="2">BolA domain UV induced protein Uvi31</fullName>
    </submittedName>
</protein>